<dbReference type="AlphaFoldDB" id="A0A7J7DYB6"/>
<proteinExistence type="predicted"/>
<protein>
    <submittedName>
        <fullName evidence="2">Uncharacterized protein</fullName>
    </submittedName>
</protein>
<evidence type="ECO:0000256" key="1">
    <source>
        <dbReference type="SAM" id="MobiDB-lite"/>
    </source>
</evidence>
<name>A0A7J7DYB6_TRIWF</name>
<feature type="compositionally biased region" description="Polar residues" evidence="1">
    <location>
        <begin position="34"/>
        <end position="45"/>
    </location>
</feature>
<sequence length="76" mass="8171">MTDATALEPAKRDPGTNRGLKPDHLKPQPRQKGQRSGSSKIQFGSSTSVILPVSTNVCQITTYLGFSDDPFYSTGS</sequence>
<keyword evidence="3" id="KW-1185">Reference proteome</keyword>
<gene>
    <name evidence="2" type="ORF">HS088_TW02G00272</name>
</gene>
<dbReference type="Proteomes" id="UP000593562">
    <property type="component" value="Unassembled WGS sequence"/>
</dbReference>
<organism evidence="2 3">
    <name type="scientific">Tripterygium wilfordii</name>
    <name type="common">Thunder God vine</name>
    <dbReference type="NCBI Taxonomy" id="458696"/>
    <lineage>
        <taxon>Eukaryota</taxon>
        <taxon>Viridiplantae</taxon>
        <taxon>Streptophyta</taxon>
        <taxon>Embryophyta</taxon>
        <taxon>Tracheophyta</taxon>
        <taxon>Spermatophyta</taxon>
        <taxon>Magnoliopsida</taxon>
        <taxon>eudicotyledons</taxon>
        <taxon>Gunneridae</taxon>
        <taxon>Pentapetalae</taxon>
        <taxon>rosids</taxon>
        <taxon>fabids</taxon>
        <taxon>Celastrales</taxon>
        <taxon>Celastraceae</taxon>
        <taxon>Tripterygium</taxon>
    </lineage>
</organism>
<accession>A0A7J7DYB6</accession>
<comment type="caution">
    <text evidence="2">The sequence shown here is derived from an EMBL/GenBank/DDBJ whole genome shotgun (WGS) entry which is preliminary data.</text>
</comment>
<dbReference type="EMBL" id="JAAARO010000002">
    <property type="protein sequence ID" value="KAF5751261.1"/>
    <property type="molecule type" value="Genomic_DNA"/>
</dbReference>
<reference evidence="2 3" key="1">
    <citation type="journal article" date="2020" name="Nat. Commun.">
        <title>Genome of Tripterygium wilfordii and identification of cytochrome P450 involved in triptolide biosynthesis.</title>
        <authorList>
            <person name="Tu L."/>
            <person name="Su P."/>
            <person name="Zhang Z."/>
            <person name="Gao L."/>
            <person name="Wang J."/>
            <person name="Hu T."/>
            <person name="Zhou J."/>
            <person name="Zhang Y."/>
            <person name="Zhao Y."/>
            <person name="Liu Y."/>
            <person name="Song Y."/>
            <person name="Tong Y."/>
            <person name="Lu Y."/>
            <person name="Yang J."/>
            <person name="Xu C."/>
            <person name="Jia M."/>
            <person name="Peters R.J."/>
            <person name="Huang L."/>
            <person name="Gao W."/>
        </authorList>
    </citation>
    <scope>NUCLEOTIDE SEQUENCE [LARGE SCALE GENOMIC DNA]</scope>
    <source>
        <strain evidence="3">cv. XIE 37</strain>
        <tissue evidence="2">Leaf</tissue>
    </source>
</reference>
<evidence type="ECO:0000313" key="3">
    <source>
        <dbReference type="Proteomes" id="UP000593562"/>
    </source>
</evidence>
<dbReference type="InParanoid" id="A0A7J7DYB6"/>
<feature type="region of interest" description="Disordered" evidence="1">
    <location>
        <begin position="1"/>
        <end position="45"/>
    </location>
</feature>
<evidence type="ECO:0000313" key="2">
    <source>
        <dbReference type="EMBL" id="KAF5751261.1"/>
    </source>
</evidence>
<feature type="compositionally biased region" description="Basic and acidic residues" evidence="1">
    <location>
        <begin position="9"/>
        <end position="26"/>
    </location>
</feature>